<evidence type="ECO:0000313" key="14">
    <source>
        <dbReference type="EMBL" id="KAK8967286.1"/>
    </source>
</evidence>
<comment type="similarity">
    <text evidence="1 12">Belongs to the methyltransferase TRM13 family.</text>
</comment>
<accession>A0ABR2MTJ5</accession>
<keyword evidence="2 12" id="KW-0489">Methyltransferase</keyword>
<reference evidence="14 15" key="1">
    <citation type="journal article" date="2022" name="Nat. Plants">
        <title>Genomes of leafy and leafless Platanthera orchids illuminate the evolution of mycoheterotrophy.</title>
        <authorList>
            <person name="Li M.H."/>
            <person name="Liu K.W."/>
            <person name="Li Z."/>
            <person name="Lu H.C."/>
            <person name="Ye Q.L."/>
            <person name="Zhang D."/>
            <person name="Wang J.Y."/>
            <person name="Li Y.F."/>
            <person name="Zhong Z.M."/>
            <person name="Liu X."/>
            <person name="Yu X."/>
            <person name="Liu D.K."/>
            <person name="Tu X.D."/>
            <person name="Liu B."/>
            <person name="Hao Y."/>
            <person name="Liao X.Y."/>
            <person name="Jiang Y.T."/>
            <person name="Sun W.H."/>
            <person name="Chen J."/>
            <person name="Chen Y.Q."/>
            <person name="Ai Y."/>
            <person name="Zhai J.W."/>
            <person name="Wu S.S."/>
            <person name="Zhou Z."/>
            <person name="Hsiao Y.Y."/>
            <person name="Wu W.L."/>
            <person name="Chen Y.Y."/>
            <person name="Lin Y.F."/>
            <person name="Hsu J.L."/>
            <person name="Li C.Y."/>
            <person name="Wang Z.W."/>
            <person name="Zhao X."/>
            <person name="Zhong W.Y."/>
            <person name="Ma X.K."/>
            <person name="Ma L."/>
            <person name="Huang J."/>
            <person name="Chen G.Z."/>
            <person name="Huang M.Z."/>
            <person name="Huang L."/>
            <person name="Peng D.H."/>
            <person name="Luo Y.B."/>
            <person name="Zou S.Q."/>
            <person name="Chen S.P."/>
            <person name="Lan S."/>
            <person name="Tsai W.C."/>
            <person name="Van de Peer Y."/>
            <person name="Liu Z.J."/>
        </authorList>
    </citation>
    <scope>NUCLEOTIDE SEQUENCE [LARGE SCALE GENOMIC DNA]</scope>
    <source>
        <strain evidence="14">Lor288</strain>
    </source>
</reference>
<feature type="domain" description="CHHC U11-48K-type" evidence="13">
    <location>
        <begin position="63"/>
        <end position="90"/>
    </location>
</feature>
<evidence type="ECO:0000256" key="5">
    <source>
        <dbReference type="ARBA" id="ARBA00022694"/>
    </source>
</evidence>
<dbReference type="Proteomes" id="UP001412067">
    <property type="component" value="Unassembled WGS sequence"/>
</dbReference>
<dbReference type="PROSITE" id="PS51800">
    <property type="entry name" value="ZF_CHHC_U11_48K"/>
    <property type="match status" value="1"/>
</dbReference>
<dbReference type="PANTHER" id="PTHR12998:SF0">
    <property type="entry name" value="TRNA:M(4)X MODIFICATION ENZYME TRM13 HOMOLOG"/>
    <property type="match status" value="1"/>
</dbReference>
<evidence type="ECO:0000313" key="15">
    <source>
        <dbReference type="Proteomes" id="UP001412067"/>
    </source>
</evidence>
<dbReference type="InterPro" id="IPR007871">
    <property type="entry name" value="Methyltransferase_TRM13"/>
</dbReference>
<sequence length="488" mass="54787">MVSTSRSHVAGDEAGGEADGVVKYLKEKRCQFWLPNKRRHCANFPLPFSPFCGNHDSSAGDHRLPCPLDPSHSVSKENLGSHLKKCPSRTQALALEAQTYYSKGINCDCIDSPIDDIRSDAKRAAIYALNLSEFLALVKKIDSLHYAIVGDLENSYLKPDACDKWFSGRINSKIPYQERHVLQQASILGNMENFGILHRPEELVRGDEEGNVDVFVHERGKLPAVVEFGAGRGYLTHMLVDSYGIKKIFLVERRAYKLKVGYLFFFLFKSFMKDILKLREEDTAQNNAEELTGRRYLILGGNIEGSKYELVLRNFLRRKNEEEEVGVLKSLLGLPKCTCCSSLTQSKTYISLAILQNLKILKDLSHQLMHLSSIRLDDTHTSIKIGVSSTMRPSKNPAKLSAVFDELDFYVPFGSPNLVSLEESVDTALFGVVCVQIIYTGLIWSLNMTCLLRQLLEGLSSRPSQETHLHLLTLSTVFLLVSFPLPLP</sequence>
<dbReference type="Pfam" id="PF05253">
    <property type="entry name" value="zf-U11-48K"/>
    <property type="match status" value="1"/>
</dbReference>
<evidence type="ECO:0000256" key="11">
    <source>
        <dbReference type="ARBA" id="ARBA00049393"/>
    </source>
</evidence>
<comment type="catalytic activity">
    <reaction evidence="10 12">
        <text>cytidine(4) in tRNA(Gly)(GCC) + S-adenosyl-L-methionine = 2'-O-methylcytidine(4) in tRNA(Gly)(GCC) + S-adenosyl-L-homocysteine + H(+)</text>
        <dbReference type="Rhea" id="RHEA:43192"/>
        <dbReference type="Rhea" id="RHEA-COMP:10399"/>
        <dbReference type="Rhea" id="RHEA-COMP:10400"/>
        <dbReference type="ChEBI" id="CHEBI:15378"/>
        <dbReference type="ChEBI" id="CHEBI:57856"/>
        <dbReference type="ChEBI" id="CHEBI:59789"/>
        <dbReference type="ChEBI" id="CHEBI:74495"/>
        <dbReference type="ChEBI" id="CHEBI:82748"/>
        <dbReference type="EC" id="2.1.1.225"/>
    </reaction>
</comment>
<evidence type="ECO:0000256" key="1">
    <source>
        <dbReference type="ARBA" id="ARBA00005265"/>
    </source>
</evidence>
<protein>
    <recommendedName>
        <fullName evidence="12">tRNA:m(4)X modification enzyme TRM13</fullName>
        <ecNumber evidence="12">2.1.1.225</ecNumber>
    </recommendedName>
</protein>
<comment type="caution">
    <text evidence="14">The sequence shown here is derived from an EMBL/GenBank/DDBJ whole genome shotgun (WGS) entry which is preliminary data.</text>
</comment>
<dbReference type="InterPro" id="IPR039044">
    <property type="entry name" value="Trm13"/>
</dbReference>
<evidence type="ECO:0000256" key="2">
    <source>
        <dbReference type="ARBA" id="ARBA00022603"/>
    </source>
</evidence>
<evidence type="ECO:0000256" key="6">
    <source>
        <dbReference type="ARBA" id="ARBA00022723"/>
    </source>
</evidence>
<evidence type="ECO:0000256" key="3">
    <source>
        <dbReference type="ARBA" id="ARBA00022679"/>
    </source>
</evidence>
<comment type="catalytic activity">
    <reaction evidence="9 12">
        <text>cytidine(4) in tRNA(Pro) + S-adenosyl-L-methionine = 2'-O-methylcytidine(4) in tRNA(Pro) + S-adenosyl-L-homocysteine + H(+)</text>
        <dbReference type="Rhea" id="RHEA:32767"/>
        <dbReference type="Rhea" id="RHEA-COMP:10397"/>
        <dbReference type="Rhea" id="RHEA-COMP:10398"/>
        <dbReference type="ChEBI" id="CHEBI:15378"/>
        <dbReference type="ChEBI" id="CHEBI:57856"/>
        <dbReference type="ChEBI" id="CHEBI:59789"/>
        <dbReference type="ChEBI" id="CHEBI:74495"/>
        <dbReference type="ChEBI" id="CHEBI:82748"/>
        <dbReference type="EC" id="2.1.1.225"/>
    </reaction>
</comment>
<evidence type="ECO:0000256" key="8">
    <source>
        <dbReference type="ARBA" id="ARBA00022833"/>
    </source>
</evidence>
<keyword evidence="15" id="KW-1185">Reference proteome</keyword>
<keyword evidence="8 12" id="KW-0862">Zinc</keyword>
<dbReference type="InterPro" id="IPR022776">
    <property type="entry name" value="TRM13/UPF0224_CHHC_Znf_dom"/>
</dbReference>
<dbReference type="Pfam" id="PF05206">
    <property type="entry name" value="TRM13"/>
    <property type="match status" value="1"/>
</dbReference>
<evidence type="ECO:0000256" key="7">
    <source>
        <dbReference type="ARBA" id="ARBA00022771"/>
    </source>
</evidence>
<proteinExistence type="inferred from homology"/>
<evidence type="ECO:0000256" key="10">
    <source>
        <dbReference type="ARBA" id="ARBA00048635"/>
    </source>
</evidence>
<keyword evidence="4 12" id="KW-0949">S-adenosyl-L-methionine</keyword>
<organism evidence="14 15">
    <name type="scientific">Platanthera guangdongensis</name>
    <dbReference type="NCBI Taxonomy" id="2320717"/>
    <lineage>
        <taxon>Eukaryota</taxon>
        <taxon>Viridiplantae</taxon>
        <taxon>Streptophyta</taxon>
        <taxon>Embryophyta</taxon>
        <taxon>Tracheophyta</taxon>
        <taxon>Spermatophyta</taxon>
        <taxon>Magnoliopsida</taxon>
        <taxon>Liliopsida</taxon>
        <taxon>Asparagales</taxon>
        <taxon>Orchidaceae</taxon>
        <taxon>Orchidoideae</taxon>
        <taxon>Orchideae</taxon>
        <taxon>Orchidinae</taxon>
        <taxon>Platanthera</taxon>
    </lineage>
</organism>
<dbReference type="Pfam" id="PF11722">
    <property type="entry name" value="zf-TRM13_CCCH"/>
    <property type="match status" value="1"/>
</dbReference>
<evidence type="ECO:0000256" key="12">
    <source>
        <dbReference type="RuleBase" id="RU367103"/>
    </source>
</evidence>
<keyword evidence="7 12" id="KW-0863">Zinc-finger</keyword>
<dbReference type="PANTHER" id="PTHR12998">
    <property type="entry name" value="TRNA:M(4)X MODIFICATION ENZYME TRM13 HOMOLOG"/>
    <property type="match status" value="1"/>
</dbReference>
<evidence type="ECO:0000256" key="9">
    <source>
        <dbReference type="ARBA" id="ARBA00048165"/>
    </source>
</evidence>
<dbReference type="EC" id="2.1.1.225" evidence="12"/>
<dbReference type="InterPro" id="IPR021721">
    <property type="entry name" value="Znf_CCCH-type_TRM13"/>
</dbReference>
<gene>
    <name evidence="14" type="ORF">KSP40_PGU002758</name>
</gene>
<evidence type="ECO:0000256" key="4">
    <source>
        <dbReference type="ARBA" id="ARBA00022691"/>
    </source>
</evidence>
<evidence type="ECO:0000259" key="13">
    <source>
        <dbReference type="PROSITE" id="PS51800"/>
    </source>
</evidence>
<keyword evidence="3 12" id="KW-0808">Transferase</keyword>
<name>A0ABR2MTJ5_9ASPA</name>
<keyword evidence="5 12" id="KW-0819">tRNA processing</keyword>
<keyword evidence="6 12" id="KW-0479">Metal-binding</keyword>
<dbReference type="EMBL" id="JBBWWR010000005">
    <property type="protein sequence ID" value="KAK8967286.1"/>
    <property type="molecule type" value="Genomic_DNA"/>
</dbReference>
<comment type="function">
    <text evidence="12">tRNA methylase which 2'-O-methylates cytidine(4) in tRNA(Pro) and tRNA(Gly)(GCC), and adenosine(4) in tRNA(His).</text>
</comment>
<comment type="catalytic activity">
    <reaction evidence="11 12">
        <text>adenosine(4) in tRNA(His) + S-adenosyl-L-methionine = 2'-O-methyladenosine(4) in tRNA(His) + S-adenosyl-L-homocysteine + H(+)</text>
        <dbReference type="Rhea" id="RHEA:43196"/>
        <dbReference type="Rhea" id="RHEA-COMP:10401"/>
        <dbReference type="Rhea" id="RHEA-COMP:10402"/>
        <dbReference type="ChEBI" id="CHEBI:15378"/>
        <dbReference type="ChEBI" id="CHEBI:57856"/>
        <dbReference type="ChEBI" id="CHEBI:59789"/>
        <dbReference type="ChEBI" id="CHEBI:74411"/>
        <dbReference type="ChEBI" id="CHEBI:74477"/>
        <dbReference type="EC" id="2.1.1.225"/>
    </reaction>
</comment>